<dbReference type="EMBL" id="LR797482">
    <property type="protein sequence ID" value="CAB4219493.1"/>
    <property type="molecule type" value="Genomic_DNA"/>
</dbReference>
<dbReference type="EMBL" id="LR796779">
    <property type="protein sequence ID" value="CAB4166284.1"/>
    <property type="molecule type" value="Genomic_DNA"/>
</dbReference>
<dbReference type="EMBL" id="LR796969">
    <property type="protein sequence ID" value="CAB4178604.1"/>
    <property type="molecule type" value="Genomic_DNA"/>
</dbReference>
<accession>A0A6J5SVH4</accession>
<evidence type="ECO:0000313" key="3">
    <source>
        <dbReference type="EMBL" id="CAB4178604.1"/>
    </source>
</evidence>
<evidence type="ECO:0000313" key="4">
    <source>
        <dbReference type="EMBL" id="CAB4219493.1"/>
    </source>
</evidence>
<evidence type="ECO:0000313" key="1">
    <source>
        <dbReference type="EMBL" id="CAB4166284.1"/>
    </source>
</evidence>
<name>A0A6J5SVH4_9CAUD</name>
<evidence type="ECO:0000313" key="2">
    <source>
        <dbReference type="EMBL" id="CAB4172813.1"/>
    </source>
</evidence>
<protein>
    <submittedName>
        <fullName evidence="4">Uncharacterized protein</fullName>
    </submittedName>
</protein>
<reference evidence="4" key="1">
    <citation type="submission" date="2020-05" db="EMBL/GenBank/DDBJ databases">
        <authorList>
            <person name="Chiriac C."/>
            <person name="Salcher M."/>
            <person name="Ghai R."/>
            <person name="Kavagutti S V."/>
        </authorList>
    </citation>
    <scope>NUCLEOTIDE SEQUENCE</scope>
</reference>
<organism evidence="4">
    <name type="scientific">uncultured Caudovirales phage</name>
    <dbReference type="NCBI Taxonomy" id="2100421"/>
    <lineage>
        <taxon>Viruses</taxon>
        <taxon>Duplodnaviria</taxon>
        <taxon>Heunggongvirae</taxon>
        <taxon>Uroviricota</taxon>
        <taxon>Caudoviricetes</taxon>
        <taxon>Peduoviridae</taxon>
        <taxon>Maltschvirus</taxon>
        <taxon>Maltschvirus maltsch</taxon>
    </lineage>
</organism>
<sequence>MTYFAKCETTLDASKFLVSDVIRADQEFVDTQVGYWVLTDYNTYGNVHYAPSPPAEPHTPDGLPPIRANYAGINYTYDKNYTVGAYVGVFYAPQPYPSWILNTSTFLWEAPVPYPTDGSEYVWDEATLSWVLVPTP</sequence>
<proteinExistence type="predicted"/>
<gene>
    <name evidence="3" type="ORF">UFOVP1019_5</name>
    <name evidence="4" type="ORF">UFOVP1618_39</name>
    <name evidence="1" type="ORF">UFOVP846_21</name>
    <name evidence="2" type="ORF">UFOVP940_7</name>
</gene>
<dbReference type="EMBL" id="LR796891">
    <property type="protein sequence ID" value="CAB4172813.1"/>
    <property type="molecule type" value="Genomic_DNA"/>
</dbReference>